<proteinExistence type="predicted"/>
<keyword evidence="2" id="KW-1185">Reference proteome</keyword>
<organism evidence="1 2">
    <name type="scientific">Marivirga lumbricoides</name>
    <dbReference type="NCBI Taxonomy" id="1046115"/>
    <lineage>
        <taxon>Bacteria</taxon>
        <taxon>Pseudomonadati</taxon>
        <taxon>Bacteroidota</taxon>
        <taxon>Cytophagia</taxon>
        <taxon>Cytophagales</taxon>
        <taxon>Marivirgaceae</taxon>
        <taxon>Marivirga</taxon>
    </lineage>
</organism>
<evidence type="ECO:0000313" key="2">
    <source>
        <dbReference type="Proteomes" id="UP000636010"/>
    </source>
</evidence>
<reference evidence="2" key="1">
    <citation type="journal article" date="2019" name="Int. J. Syst. Evol. Microbiol.">
        <title>The Global Catalogue of Microorganisms (GCM) 10K type strain sequencing project: providing services to taxonomists for standard genome sequencing and annotation.</title>
        <authorList>
            <consortium name="The Broad Institute Genomics Platform"/>
            <consortium name="The Broad Institute Genome Sequencing Center for Infectious Disease"/>
            <person name="Wu L."/>
            <person name="Ma J."/>
        </authorList>
    </citation>
    <scope>NUCLEOTIDE SEQUENCE [LARGE SCALE GENOMIC DNA]</scope>
    <source>
        <strain evidence="2">CGMCC 1.10832</strain>
    </source>
</reference>
<evidence type="ECO:0000313" key="1">
    <source>
        <dbReference type="EMBL" id="GGC48831.1"/>
    </source>
</evidence>
<accession>A0ABQ1MXZ3</accession>
<dbReference type="Proteomes" id="UP000636010">
    <property type="component" value="Unassembled WGS sequence"/>
</dbReference>
<sequence length="78" mass="9239">MNNNELQGYFNYMSHPVVVYDTSNGKLANILDYELKKDGLNVLDLSQRDNEDVIEWKFLPIRCEYRIRNSELMPINVE</sequence>
<protein>
    <submittedName>
        <fullName evidence="1">Uncharacterized protein</fullName>
    </submittedName>
</protein>
<comment type="caution">
    <text evidence="1">The sequence shown here is derived from an EMBL/GenBank/DDBJ whole genome shotgun (WGS) entry which is preliminary data.</text>
</comment>
<dbReference type="EMBL" id="BMEC01000013">
    <property type="protein sequence ID" value="GGC48831.1"/>
    <property type="molecule type" value="Genomic_DNA"/>
</dbReference>
<name>A0ABQ1MXZ3_9BACT</name>
<gene>
    <name evidence="1" type="ORF">GCM10011506_38090</name>
</gene>